<dbReference type="RefSeq" id="WP_022052996.1">
    <property type="nucleotide sequence ID" value="NZ_HF998081.1"/>
</dbReference>
<comment type="caution">
    <text evidence="2">The sequence shown here is derived from an EMBL/GenBank/DDBJ whole genome shotgun (WGS) entry which is preliminary data.</text>
</comment>
<dbReference type="Gene3D" id="2.120.10.30">
    <property type="entry name" value="TolB, C-terminal domain"/>
    <property type="match status" value="1"/>
</dbReference>
<evidence type="ECO:0000256" key="1">
    <source>
        <dbReference type="SAM" id="SignalP"/>
    </source>
</evidence>
<dbReference type="InterPro" id="IPR011042">
    <property type="entry name" value="6-blade_b-propeller_TolB-like"/>
</dbReference>
<evidence type="ECO:0000313" key="2">
    <source>
        <dbReference type="EMBL" id="CCZ88376.1"/>
    </source>
</evidence>
<sequence>MKKIISLMCAWLAITVSAQTAKIVSEDLRYCESTYPYQEGILIANFGTSELNPLNSEGKGYIAYYKDGNTEVLIPADGNLSAPKGMFVRNDYLYVCDVNKIVVYHLTQKEEQPQVIMLPEGNLFVNDLAADGNYLYASVTNTDRIFRLDISNPAQPGEPEEWLQVSGPNGLLIRNGVMYVASYPADGVTKAENVIYRIDNLSQPVTQKLAEITGQYDGIAFSSDGKSLIVTNWTPAQLSKIDLSNGRVSPMEIKLDQPLTGPADITVKDGFIYIPDLPNSRVVITKEPCCCQ</sequence>
<dbReference type="EMBL" id="CBAT010000233">
    <property type="protein sequence ID" value="CCZ88376.1"/>
    <property type="molecule type" value="Genomic_DNA"/>
</dbReference>
<dbReference type="InterPro" id="IPR013211">
    <property type="entry name" value="LVIVD"/>
</dbReference>
<proteinExistence type="predicted"/>
<feature type="signal peptide" evidence="1">
    <location>
        <begin position="1"/>
        <end position="18"/>
    </location>
</feature>
<feature type="chain" id="PRO_5004395609" description="SMP-30/Gluconolactonase/LRE-like region domain-containing protein" evidence="1">
    <location>
        <begin position="19"/>
        <end position="292"/>
    </location>
</feature>
<dbReference type="Proteomes" id="UP000018372">
    <property type="component" value="Unassembled WGS sequence"/>
</dbReference>
<organism evidence="2 3">
    <name type="scientific">Phocaeicola plebeius CAG:211</name>
    <dbReference type="NCBI Taxonomy" id="1263052"/>
    <lineage>
        <taxon>Bacteria</taxon>
        <taxon>Pseudomonadati</taxon>
        <taxon>Bacteroidota</taxon>
        <taxon>Bacteroidia</taxon>
        <taxon>Bacteroidales</taxon>
        <taxon>Bacteroidaceae</taxon>
        <taxon>Phocaeicola</taxon>
    </lineage>
</organism>
<dbReference type="SUPFAM" id="SSF63825">
    <property type="entry name" value="YWTD domain"/>
    <property type="match status" value="1"/>
</dbReference>
<protein>
    <recommendedName>
        <fullName evidence="4">SMP-30/Gluconolactonase/LRE-like region domain-containing protein</fullName>
    </recommendedName>
</protein>
<dbReference type="AlphaFoldDB" id="R5VXV4"/>
<accession>R5VXV4</accession>
<evidence type="ECO:0000313" key="3">
    <source>
        <dbReference type="Proteomes" id="UP000018372"/>
    </source>
</evidence>
<dbReference type="Pfam" id="PF08309">
    <property type="entry name" value="LVIVD"/>
    <property type="match status" value="1"/>
</dbReference>
<keyword evidence="1" id="KW-0732">Signal</keyword>
<name>R5VXV4_9BACT</name>
<evidence type="ECO:0008006" key="4">
    <source>
        <dbReference type="Google" id="ProtNLM"/>
    </source>
</evidence>
<gene>
    <name evidence="2" type="ORF">BN536_00684</name>
</gene>
<reference evidence="2" key="1">
    <citation type="submission" date="2012-11" db="EMBL/GenBank/DDBJ databases">
        <title>Dependencies among metagenomic species, viruses, plasmids and units of genetic variation.</title>
        <authorList>
            <person name="Nielsen H.B."/>
            <person name="Almeida M."/>
            <person name="Juncker A.S."/>
            <person name="Rasmussen S."/>
            <person name="Li J."/>
            <person name="Sunagawa S."/>
            <person name="Plichta D."/>
            <person name="Gautier L."/>
            <person name="Le Chatelier E."/>
            <person name="Peletier E."/>
            <person name="Bonde I."/>
            <person name="Nielsen T."/>
            <person name="Manichanh C."/>
            <person name="Arumugam M."/>
            <person name="Batto J."/>
            <person name="Santos M.B.Q.D."/>
            <person name="Blom N."/>
            <person name="Borruel N."/>
            <person name="Burgdorf K.S."/>
            <person name="Boumezbeur F."/>
            <person name="Casellas F."/>
            <person name="Dore J."/>
            <person name="Guarner F."/>
            <person name="Hansen T."/>
            <person name="Hildebrand F."/>
            <person name="Kaas R.S."/>
            <person name="Kennedy S."/>
            <person name="Kristiansen K."/>
            <person name="Kultima J.R."/>
            <person name="Leonard P."/>
            <person name="Levenez F."/>
            <person name="Lund O."/>
            <person name="Moumen B."/>
            <person name="Le Paslier D."/>
            <person name="Pons N."/>
            <person name="Pedersen O."/>
            <person name="Prifti E."/>
            <person name="Qin J."/>
            <person name="Raes J."/>
            <person name="Tap J."/>
            <person name="Tims S."/>
            <person name="Ussery D.W."/>
            <person name="Yamada T."/>
            <person name="MetaHit consortium"/>
            <person name="Renault P."/>
            <person name="Sicheritz-Ponten T."/>
            <person name="Bork P."/>
            <person name="Wang J."/>
            <person name="Brunak S."/>
            <person name="Ehrlich S.D."/>
        </authorList>
    </citation>
    <scope>NUCLEOTIDE SEQUENCE [LARGE SCALE GENOMIC DNA]</scope>
</reference>